<proteinExistence type="predicted"/>
<reference evidence="1" key="1">
    <citation type="submission" date="2020-09" db="EMBL/GenBank/DDBJ databases">
        <title>Genome-Enabled Discovery of Anthraquinone Biosynthesis in Senna tora.</title>
        <authorList>
            <person name="Kang S.-H."/>
            <person name="Pandey R.P."/>
            <person name="Lee C.-M."/>
            <person name="Sim J.-S."/>
            <person name="Jeong J.-T."/>
            <person name="Choi B.-S."/>
            <person name="Jung M."/>
            <person name="Ginzburg D."/>
            <person name="Zhao K."/>
            <person name="Won S.Y."/>
            <person name="Oh T.-J."/>
            <person name="Yu Y."/>
            <person name="Kim N.-H."/>
            <person name="Lee O.R."/>
            <person name="Lee T.-H."/>
            <person name="Bashyal P."/>
            <person name="Kim T.-S."/>
            <person name="Lee W.-H."/>
            <person name="Kawkins C."/>
            <person name="Kim C.-K."/>
            <person name="Kim J.S."/>
            <person name="Ahn B.O."/>
            <person name="Rhee S.Y."/>
            <person name="Sohng J.K."/>
        </authorList>
    </citation>
    <scope>NUCLEOTIDE SEQUENCE</scope>
    <source>
        <tissue evidence="1">Leaf</tissue>
    </source>
</reference>
<keyword evidence="2" id="KW-1185">Reference proteome</keyword>
<dbReference type="AlphaFoldDB" id="A0A834XC13"/>
<evidence type="ECO:0000313" key="2">
    <source>
        <dbReference type="Proteomes" id="UP000634136"/>
    </source>
</evidence>
<dbReference type="EMBL" id="JAAIUW010000002">
    <property type="protein sequence ID" value="KAF7841608.1"/>
    <property type="molecule type" value="Genomic_DNA"/>
</dbReference>
<gene>
    <name evidence="1" type="ORF">G2W53_003906</name>
</gene>
<accession>A0A834XC13</accession>
<sequence>MARPLVSQYLNMLGILLSGTLSLIQNYVRGHMPFLGFKIYIFPNSDQLGEVLEGNNKHQFVTVIFDRSQKLKAYFLLSHGGLNVYRDLLPSLSILTKQFPSFSTHLLYRFTSEFYLAMLKLFQECLDHIMPKPQAFFTKAYVPLECKPRELARNAQE</sequence>
<dbReference type="Proteomes" id="UP000634136">
    <property type="component" value="Unassembled WGS sequence"/>
</dbReference>
<evidence type="ECO:0000313" key="1">
    <source>
        <dbReference type="EMBL" id="KAF7841608.1"/>
    </source>
</evidence>
<organism evidence="1 2">
    <name type="scientific">Senna tora</name>
    <dbReference type="NCBI Taxonomy" id="362788"/>
    <lineage>
        <taxon>Eukaryota</taxon>
        <taxon>Viridiplantae</taxon>
        <taxon>Streptophyta</taxon>
        <taxon>Embryophyta</taxon>
        <taxon>Tracheophyta</taxon>
        <taxon>Spermatophyta</taxon>
        <taxon>Magnoliopsida</taxon>
        <taxon>eudicotyledons</taxon>
        <taxon>Gunneridae</taxon>
        <taxon>Pentapetalae</taxon>
        <taxon>rosids</taxon>
        <taxon>fabids</taxon>
        <taxon>Fabales</taxon>
        <taxon>Fabaceae</taxon>
        <taxon>Caesalpinioideae</taxon>
        <taxon>Cassia clade</taxon>
        <taxon>Senna</taxon>
    </lineage>
</organism>
<comment type="caution">
    <text evidence="1">The sequence shown here is derived from an EMBL/GenBank/DDBJ whole genome shotgun (WGS) entry which is preliminary data.</text>
</comment>
<protein>
    <submittedName>
        <fullName evidence="1">Uncharacterized protein</fullName>
    </submittedName>
</protein>
<name>A0A834XC13_9FABA</name>